<dbReference type="AlphaFoldDB" id="A0AAV2L0B8"/>
<feature type="domain" description="USP" evidence="2">
    <location>
        <begin position="173"/>
        <end position="414"/>
    </location>
</feature>
<feature type="region of interest" description="Disordered" evidence="1">
    <location>
        <begin position="26"/>
        <end position="140"/>
    </location>
</feature>
<dbReference type="GO" id="GO:0005634">
    <property type="term" value="C:nucleus"/>
    <property type="evidence" value="ECO:0007669"/>
    <property type="project" value="TreeGrafter"/>
</dbReference>
<proteinExistence type="predicted"/>
<dbReference type="GO" id="GO:0000082">
    <property type="term" value="P:G1/S transition of mitotic cell cycle"/>
    <property type="evidence" value="ECO:0007669"/>
    <property type="project" value="TreeGrafter"/>
</dbReference>
<evidence type="ECO:0000313" key="3">
    <source>
        <dbReference type="EMBL" id="CAL1593049.1"/>
    </source>
</evidence>
<accession>A0AAV2L0B8</accession>
<organism evidence="3 4">
    <name type="scientific">Knipowitschia caucasica</name>
    <name type="common">Caucasian dwarf goby</name>
    <name type="synonym">Pomatoschistus caucasicus</name>
    <dbReference type="NCBI Taxonomy" id="637954"/>
    <lineage>
        <taxon>Eukaryota</taxon>
        <taxon>Metazoa</taxon>
        <taxon>Chordata</taxon>
        <taxon>Craniata</taxon>
        <taxon>Vertebrata</taxon>
        <taxon>Euteleostomi</taxon>
        <taxon>Actinopterygii</taxon>
        <taxon>Neopterygii</taxon>
        <taxon>Teleostei</taxon>
        <taxon>Neoteleostei</taxon>
        <taxon>Acanthomorphata</taxon>
        <taxon>Gobiaria</taxon>
        <taxon>Gobiiformes</taxon>
        <taxon>Gobioidei</taxon>
        <taxon>Gobiidae</taxon>
        <taxon>Gobiinae</taxon>
        <taxon>Knipowitschia</taxon>
    </lineage>
</organism>
<feature type="compositionally biased region" description="Basic and acidic residues" evidence="1">
    <location>
        <begin position="72"/>
        <end position="83"/>
    </location>
</feature>
<dbReference type="PANTHER" id="PTHR24006">
    <property type="entry name" value="UBIQUITIN CARBOXYL-TERMINAL HYDROLASE"/>
    <property type="match status" value="1"/>
</dbReference>
<dbReference type="InterPro" id="IPR001394">
    <property type="entry name" value="Peptidase_C19_UCH"/>
</dbReference>
<evidence type="ECO:0000256" key="1">
    <source>
        <dbReference type="SAM" id="MobiDB-lite"/>
    </source>
</evidence>
<reference evidence="3 4" key="1">
    <citation type="submission" date="2024-04" db="EMBL/GenBank/DDBJ databases">
        <authorList>
            <person name="Waldvogel A.-M."/>
            <person name="Schoenle A."/>
        </authorList>
    </citation>
    <scope>NUCLEOTIDE SEQUENCE [LARGE SCALE GENOMIC DNA]</scope>
</reference>
<sequence length="441" mass="48923">MCRSNKTKVCSISAVVQGLPTVFPGSPGASGSRAQPLSTPPSPAPLTLIEETPEEDGLPHMDEALSESRSTTTERPDTEETRPQKRPTTESTTIEEDQTTEEDQTNTFVQSIIWDQTTDTEDEDEEDEEPNPLPAHLSMGEPMTSVQVLSETDLELVGDAGRSRKRRLNLENCGLPNGAYWCYQNAVVQLLRTAEPVMSTLSAQATVWAHCEEAELLRNIHDLAEAPYTEASVCMTTLVQSFRQTVAVSAPMFGGSEQQDVHEFLMSLMELQSHGVNICGQGSSRQETFTILSLDLLPDSVLILHLKRFAYDHNWNMQKLKYKVKLDKRIVVKSKQDTAQFNLVNVISHLGPSTNSGTIIGFSEILQKVQVCLVEGGAKEPWLTYNDRTVSQTDRKTVCGLREREAYILTYLREGLYGGGNLRVGVASGRGLHPHYRREGL</sequence>
<dbReference type="InterPro" id="IPR028889">
    <property type="entry name" value="USP"/>
</dbReference>
<dbReference type="InterPro" id="IPR038765">
    <property type="entry name" value="Papain-like_cys_pep_sf"/>
</dbReference>
<keyword evidence="4" id="KW-1185">Reference proteome</keyword>
<dbReference type="Gene3D" id="3.90.70.10">
    <property type="entry name" value="Cysteine proteinases"/>
    <property type="match status" value="2"/>
</dbReference>
<dbReference type="GO" id="GO:0004843">
    <property type="term" value="F:cysteine-type deubiquitinase activity"/>
    <property type="evidence" value="ECO:0007669"/>
    <property type="project" value="InterPro"/>
</dbReference>
<name>A0AAV2L0B8_KNICA</name>
<dbReference type="Proteomes" id="UP001497482">
    <property type="component" value="Chromosome 2"/>
</dbReference>
<dbReference type="SUPFAM" id="SSF54001">
    <property type="entry name" value="Cysteine proteinases"/>
    <property type="match status" value="1"/>
</dbReference>
<dbReference type="EMBL" id="OZ035824">
    <property type="protein sequence ID" value="CAL1593049.1"/>
    <property type="molecule type" value="Genomic_DNA"/>
</dbReference>
<dbReference type="GO" id="GO:0016579">
    <property type="term" value="P:protein deubiquitination"/>
    <property type="evidence" value="ECO:0007669"/>
    <property type="project" value="InterPro"/>
</dbReference>
<feature type="compositionally biased region" description="Acidic residues" evidence="1">
    <location>
        <begin position="118"/>
        <end position="130"/>
    </location>
</feature>
<evidence type="ECO:0000313" key="4">
    <source>
        <dbReference type="Proteomes" id="UP001497482"/>
    </source>
</evidence>
<dbReference type="PANTHER" id="PTHR24006:SF915">
    <property type="entry name" value="UBIQUITIN CARBOXYL-TERMINAL HYDROLASE-RELATED"/>
    <property type="match status" value="1"/>
</dbReference>
<dbReference type="PROSITE" id="PS50235">
    <property type="entry name" value="USP_3"/>
    <property type="match status" value="1"/>
</dbReference>
<evidence type="ECO:0000259" key="2">
    <source>
        <dbReference type="PROSITE" id="PS50235"/>
    </source>
</evidence>
<dbReference type="CDD" id="cd02257">
    <property type="entry name" value="Peptidase_C19"/>
    <property type="match status" value="1"/>
</dbReference>
<feature type="compositionally biased region" description="Acidic residues" evidence="1">
    <location>
        <begin position="93"/>
        <end position="104"/>
    </location>
</feature>
<gene>
    <name evidence="3" type="ORF">KC01_LOCUS22204</name>
</gene>
<protein>
    <recommendedName>
        <fullName evidence="2">USP domain-containing protein</fullName>
    </recommendedName>
</protein>
<dbReference type="Pfam" id="PF00443">
    <property type="entry name" value="UCH"/>
    <property type="match status" value="2"/>
</dbReference>
<dbReference type="GO" id="GO:0005829">
    <property type="term" value="C:cytosol"/>
    <property type="evidence" value="ECO:0007669"/>
    <property type="project" value="TreeGrafter"/>
</dbReference>
<dbReference type="InterPro" id="IPR050164">
    <property type="entry name" value="Peptidase_C19"/>
</dbReference>